<sequence length="211" mass="25188">MTNEELVRFVIEDRKVPYNDQLLTLAHQYFKLVIEDLEKRNNFNYMRRTSLFTLLKDNYSVDFTEDIKQFNEIVDKKRRAKLIGDEDVKMLFAYATDIRGIPTRFLYIPNTNSIGGTLYFDCPASDNIDYIADYYVYTYRSNLVEPDQSHPLIFENKALLIHALSFWIERYFTADIGLEAQAKAMQEALERSVQSKQRFKKARLKFYFRRY</sequence>
<evidence type="ECO:0000313" key="1">
    <source>
        <dbReference type="EMBL" id="QGA72462.1"/>
    </source>
</evidence>
<name>A0A5Q0TWU1_9VIRU</name>
<proteinExistence type="predicted"/>
<accession>A0A5Q0TWU1</accession>
<organism evidence="1">
    <name type="scientific">uncultured virus</name>
    <dbReference type="NCBI Taxonomy" id="340016"/>
    <lineage>
        <taxon>Viruses</taxon>
        <taxon>environmental samples</taxon>
    </lineage>
</organism>
<protein>
    <submittedName>
        <fullName evidence="1">Uncharacterized protein</fullName>
    </submittedName>
</protein>
<reference evidence="1" key="1">
    <citation type="submission" date="2019-04" db="EMBL/GenBank/DDBJ databases">
        <title>Diversity and Distribution of a Novel Hyperthermophilic Aquificales Virus Family.</title>
        <authorList>
            <person name="Mead D.A."/>
            <person name="Chevrette M.G."/>
            <person name="Lodes M."/>
            <person name="Hedlund B."/>
            <person name="Schoenfeld T.W."/>
            <person name="Monsma S.A."/>
        </authorList>
    </citation>
    <scope>NUCLEOTIDE SEQUENCE</scope>
</reference>
<dbReference type="EMBL" id="MK783188">
    <property type="protein sequence ID" value="QGA72462.1"/>
    <property type="molecule type" value="Genomic_DNA"/>
</dbReference>